<dbReference type="Proteomes" id="UP000262832">
    <property type="component" value="Chromosome II"/>
</dbReference>
<accession>A0ABN5PKA3</accession>
<evidence type="ECO:0000313" key="1">
    <source>
        <dbReference type="EMBL" id="AXY02484.1"/>
    </source>
</evidence>
<gene>
    <name evidence="1" type="ORF">D1115_15585</name>
</gene>
<reference evidence="1 2" key="1">
    <citation type="submission" date="2018-08" db="EMBL/GenBank/DDBJ databases">
        <title>Genomic taxonomy of the Vibrionaceae family.</title>
        <authorList>
            <person name="Gomez-Gil B."/>
            <person name="Tanaka M."/>
            <person name="Sawabe T."/>
            <person name="Enciso-Ibarra K."/>
        </authorList>
    </citation>
    <scope>NUCLEOTIDE SEQUENCE [LARGE SCALE GENOMIC DNA]</scope>
    <source>
        <strain evidence="1 2">CAIM 1831</strain>
    </source>
</reference>
<keyword evidence="2" id="KW-1185">Reference proteome</keyword>
<protein>
    <recommendedName>
        <fullName evidence="3">Ig-like domain-containing protein</fullName>
    </recommendedName>
</protein>
<organism evidence="1 2">
    <name type="scientific">Vibrio alfacsensis</name>
    <dbReference type="NCBI Taxonomy" id="1074311"/>
    <lineage>
        <taxon>Bacteria</taxon>
        <taxon>Pseudomonadati</taxon>
        <taxon>Pseudomonadota</taxon>
        <taxon>Gammaproteobacteria</taxon>
        <taxon>Vibrionales</taxon>
        <taxon>Vibrionaceae</taxon>
        <taxon>Vibrio</taxon>
    </lineage>
</organism>
<evidence type="ECO:0008006" key="3">
    <source>
        <dbReference type="Google" id="ProtNLM"/>
    </source>
</evidence>
<proteinExistence type="predicted"/>
<evidence type="ECO:0000313" key="2">
    <source>
        <dbReference type="Proteomes" id="UP000262832"/>
    </source>
</evidence>
<name>A0ABN5PKA3_9VIBR</name>
<dbReference type="EMBL" id="CP032094">
    <property type="protein sequence ID" value="AXY02484.1"/>
    <property type="molecule type" value="Genomic_DNA"/>
</dbReference>
<dbReference type="Gene3D" id="2.60.40.2700">
    <property type="match status" value="1"/>
</dbReference>
<sequence length="810" mass="87333">MKSKLLALLIAFNSIEKHKMTYKHKTLAVVIASVLAGCNAEDNTTIGNGGSNTYAPTADPVKTPALYVGDIVEGIYHFTDANIPPRAEGKTEFSWKLEGTPIAATRTLEVKSDYLGKNMEFCVTPVSEGAVNTRGKEDCSEPTPVLDSLGTKPTVENVEFSSLEAPVVGTEYDIEWIYEHAEGIEEGKSIVSWYHGEELLEETVKNDGSSSSTIVFNAVDGDKILEGKSFTACVQAHTDSDPVLSSIVDADKHCIETLPLQAKVGSAPEASSTPTIEGQPFVGATLSIADNYLDVDGDKAATHEYKWFSGETEVATTSTYQPVEADKGNFIRAEIKLCAETGSPKCSAEFIKVTPMDTPIGVSSEEAPTASNLNFTITSSDEYPVVGATLRGVFKFEHPSATEGESTSAWKIVGETDNLVTCDTNAHNCDVTIKAEHLGKELDFCAIPVTEMGKPADKAYCLSDSDNAVTPAGVVITGSMEYGKTLTANAVGFGNLTAEDGYWTMDTSIPTDSISNANQIKVGDGSTYRIGVQHLASDIHVDLVYKDPKGKSDAIHNIEPDGIVTDNDWIAGSHDKSQDARNFIGKEVFFCLEDDNCFEVSKSDAVGGLYYDQTNAEVRGVEPVRFVEMTASKFHRPLTVAETIHKGALGVTADYPEAVHSININGIDWALSKFSEKNVVAACRNLSADTQWFVPVAYKNDNNLAGNEDMPVSLEADLIQHVADKRVSTHNSAINSLMSPYYGWVVGNSIADDGTKIQYGSASTKNTNNENYATRMYGRGLSHDGKQFNNAVNAKNVDDLPIFISCQSVK</sequence>